<name>A0A4S8LBS7_DENBC</name>
<organism evidence="2 3">
    <name type="scientific">Dendrothele bispora (strain CBS 962.96)</name>
    <dbReference type="NCBI Taxonomy" id="1314807"/>
    <lineage>
        <taxon>Eukaryota</taxon>
        <taxon>Fungi</taxon>
        <taxon>Dikarya</taxon>
        <taxon>Basidiomycota</taxon>
        <taxon>Agaricomycotina</taxon>
        <taxon>Agaricomycetes</taxon>
        <taxon>Agaricomycetidae</taxon>
        <taxon>Agaricales</taxon>
        <taxon>Agaricales incertae sedis</taxon>
        <taxon>Dendrothele</taxon>
    </lineage>
</organism>
<evidence type="ECO:0000313" key="3">
    <source>
        <dbReference type="Proteomes" id="UP000297245"/>
    </source>
</evidence>
<accession>A0A4S8LBS7</accession>
<sequence length="346" mass="39145">MAFTETHSYALLDHSLQCFLDHKNTNTGNTYSKLIMDIKEALNDIGNSNPTGVAHIPHQTIFDFQDPHLLSWLAEARLDGVIIVKFSNTILGDFHVTTWTLKDTNNKELWILSMPWECKPHDDDEARVQLEFNMTAMAAVHYLPPWNKERVFGCIQTKCQVIVYCCTYQSLKKMMFDVWHFASFTPANDDPKGFIELILFLLQCQVWWLMYVYPWRMAAVIDPTQVQDKLAKACWASADFDPNVSQLLNNPWSKFESNKSLPPSVAPSISSSMYNSPTWTMNTDGGGGSGSGDKHGHSSSSGHGWVVSQNPNLSSTHLVMPALQSLKKFLPHSWRRKNGDIKALAF</sequence>
<dbReference type="EMBL" id="ML179512">
    <property type="protein sequence ID" value="THU86111.1"/>
    <property type="molecule type" value="Genomic_DNA"/>
</dbReference>
<gene>
    <name evidence="2" type="ORF">K435DRAFT_805359</name>
</gene>
<dbReference type="Proteomes" id="UP000297245">
    <property type="component" value="Unassembled WGS sequence"/>
</dbReference>
<reference evidence="2 3" key="1">
    <citation type="journal article" date="2019" name="Nat. Ecol. Evol.">
        <title>Megaphylogeny resolves global patterns of mushroom evolution.</title>
        <authorList>
            <person name="Varga T."/>
            <person name="Krizsan K."/>
            <person name="Foldi C."/>
            <person name="Dima B."/>
            <person name="Sanchez-Garcia M."/>
            <person name="Sanchez-Ramirez S."/>
            <person name="Szollosi G.J."/>
            <person name="Szarkandi J.G."/>
            <person name="Papp V."/>
            <person name="Albert L."/>
            <person name="Andreopoulos W."/>
            <person name="Angelini C."/>
            <person name="Antonin V."/>
            <person name="Barry K.W."/>
            <person name="Bougher N.L."/>
            <person name="Buchanan P."/>
            <person name="Buyck B."/>
            <person name="Bense V."/>
            <person name="Catcheside P."/>
            <person name="Chovatia M."/>
            <person name="Cooper J."/>
            <person name="Damon W."/>
            <person name="Desjardin D."/>
            <person name="Finy P."/>
            <person name="Geml J."/>
            <person name="Haridas S."/>
            <person name="Hughes K."/>
            <person name="Justo A."/>
            <person name="Karasinski D."/>
            <person name="Kautmanova I."/>
            <person name="Kiss B."/>
            <person name="Kocsube S."/>
            <person name="Kotiranta H."/>
            <person name="LaButti K.M."/>
            <person name="Lechner B.E."/>
            <person name="Liimatainen K."/>
            <person name="Lipzen A."/>
            <person name="Lukacs Z."/>
            <person name="Mihaltcheva S."/>
            <person name="Morgado L.N."/>
            <person name="Niskanen T."/>
            <person name="Noordeloos M.E."/>
            <person name="Ohm R.A."/>
            <person name="Ortiz-Santana B."/>
            <person name="Ovrebo C."/>
            <person name="Racz N."/>
            <person name="Riley R."/>
            <person name="Savchenko A."/>
            <person name="Shiryaev A."/>
            <person name="Soop K."/>
            <person name="Spirin V."/>
            <person name="Szebenyi C."/>
            <person name="Tomsovsky M."/>
            <person name="Tulloss R.E."/>
            <person name="Uehling J."/>
            <person name="Grigoriev I.V."/>
            <person name="Vagvolgyi C."/>
            <person name="Papp T."/>
            <person name="Martin F.M."/>
            <person name="Miettinen O."/>
            <person name="Hibbett D.S."/>
            <person name="Nagy L.G."/>
        </authorList>
    </citation>
    <scope>NUCLEOTIDE SEQUENCE [LARGE SCALE GENOMIC DNA]</scope>
    <source>
        <strain evidence="2 3">CBS 962.96</strain>
    </source>
</reference>
<feature type="region of interest" description="Disordered" evidence="1">
    <location>
        <begin position="280"/>
        <end position="306"/>
    </location>
</feature>
<keyword evidence="3" id="KW-1185">Reference proteome</keyword>
<proteinExistence type="predicted"/>
<evidence type="ECO:0000256" key="1">
    <source>
        <dbReference type="SAM" id="MobiDB-lite"/>
    </source>
</evidence>
<protein>
    <submittedName>
        <fullName evidence="2">Uncharacterized protein</fullName>
    </submittedName>
</protein>
<evidence type="ECO:0000313" key="2">
    <source>
        <dbReference type="EMBL" id="THU86111.1"/>
    </source>
</evidence>
<dbReference type="AlphaFoldDB" id="A0A4S8LBS7"/>